<evidence type="ECO:0000256" key="1">
    <source>
        <dbReference type="ARBA" id="ARBA00004123"/>
    </source>
</evidence>
<comment type="caution">
    <text evidence="8">The sequence shown here is derived from an EMBL/GenBank/DDBJ whole genome shotgun (WGS) entry which is preliminary data.</text>
</comment>
<evidence type="ECO:0000259" key="6">
    <source>
        <dbReference type="Pfam" id="PF03876"/>
    </source>
</evidence>
<reference evidence="8" key="1">
    <citation type="submission" date="2020-05" db="EMBL/GenBank/DDBJ databases">
        <title>Phylogenomic resolution of chytrid fungi.</title>
        <authorList>
            <person name="Stajich J.E."/>
            <person name="Amses K."/>
            <person name="Simmons R."/>
            <person name="Seto K."/>
            <person name="Myers J."/>
            <person name="Bonds A."/>
            <person name="Quandt C.A."/>
            <person name="Barry K."/>
            <person name="Liu P."/>
            <person name="Grigoriev I."/>
            <person name="Longcore J.E."/>
            <person name="James T.Y."/>
        </authorList>
    </citation>
    <scope>NUCLEOTIDE SEQUENCE</scope>
    <source>
        <strain evidence="8">PLAUS21</strain>
    </source>
</reference>
<gene>
    <name evidence="8" type="primary">RPC25</name>
    <name evidence="8" type="ORF">HK103_004100</name>
</gene>
<name>A0AAD5UHL3_9FUNG</name>
<keyword evidence="3 8" id="KW-0240">DNA-directed RNA polymerase</keyword>
<comment type="similarity">
    <text evidence="2">Belongs to the eukaryotic RPB7/RPC8 RNA polymerase subunit family.</text>
</comment>
<dbReference type="PANTHER" id="PTHR12709:SF1">
    <property type="entry name" value="DNA-DIRECTED RNA POLYMERASE III SUBUNIT RPC8"/>
    <property type="match status" value="1"/>
</dbReference>
<feature type="domain" description="RNA polymerase III subunit Rpc25" evidence="7">
    <location>
        <begin position="73"/>
        <end position="107"/>
    </location>
</feature>
<accession>A0AAD5UHL3</accession>
<dbReference type="AlphaFoldDB" id="A0AAD5UHL3"/>
<dbReference type="Pfam" id="PF08292">
    <property type="entry name" value="RNA_pol_Rbc25"/>
    <property type="match status" value="1"/>
</dbReference>
<dbReference type="Gene3D" id="2.40.50.140">
    <property type="entry name" value="Nucleic acid-binding proteins"/>
    <property type="match status" value="1"/>
</dbReference>
<dbReference type="InterPro" id="IPR012340">
    <property type="entry name" value="NA-bd_OB-fold"/>
</dbReference>
<proteinExistence type="inferred from homology"/>
<keyword evidence="4" id="KW-0804">Transcription</keyword>
<dbReference type="InterPro" id="IPR005576">
    <property type="entry name" value="Rpb7-like_N"/>
</dbReference>
<dbReference type="InterPro" id="IPR036898">
    <property type="entry name" value="RNA_pol_Rpb7-like_N_sf"/>
</dbReference>
<evidence type="ECO:0000313" key="8">
    <source>
        <dbReference type="EMBL" id="KAJ3257966.1"/>
    </source>
</evidence>
<dbReference type="PANTHER" id="PTHR12709">
    <property type="entry name" value="DNA-DIRECTED RNA POLYMERASE II, III"/>
    <property type="match status" value="1"/>
</dbReference>
<dbReference type="SUPFAM" id="SSF88798">
    <property type="entry name" value="N-terminal, heterodimerisation domain of RBP7 (RpoE)"/>
    <property type="match status" value="1"/>
</dbReference>
<dbReference type="EMBL" id="JADGKB010000032">
    <property type="protein sequence ID" value="KAJ3257966.1"/>
    <property type="molecule type" value="Genomic_DNA"/>
</dbReference>
<dbReference type="InterPro" id="IPR045113">
    <property type="entry name" value="Rpb7-like"/>
</dbReference>
<evidence type="ECO:0000256" key="4">
    <source>
        <dbReference type="ARBA" id="ARBA00023163"/>
    </source>
</evidence>
<evidence type="ECO:0000256" key="3">
    <source>
        <dbReference type="ARBA" id="ARBA00022478"/>
    </source>
</evidence>
<dbReference type="Pfam" id="PF03876">
    <property type="entry name" value="SHS2_Rpb7-N"/>
    <property type="match status" value="1"/>
</dbReference>
<evidence type="ECO:0000256" key="5">
    <source>
        <dbReference type="ARBA" id="ARBA00023242"/>
    </source>
</evidence>
<keyword evidence="9" id="KW-1185">Reference proteome</keyword>
<keyword evidence="5" id="KW-0539">Nucleus</keyword>
<dbReference type="Gene3D" id="3.30.1490.120">
    <property type="entry name" value="RNA polymerase Rpb7-like, N-terminal domain"/>
    <property type="match status" value="1"/>
</dbReference>
<protein>
    <submittedName>
        <fullName evidence="8">DNA-directed RNA polymerase III subunit rpc25</fullName>
    </submittedName>
</protein>
<dbReference type="Proteomes" id="UP001210925">
    <property type="component" value="Unassembled WGS sequence"/>
</dbReference>
<dbReference type="GO" id="GO:0005666">
    <property type="term" value="C:RNA polymerase III complex"/>
    <property type="evidence" value="ECO:0007669"/>
    <property type="project" value="TreeGrafter"/>
</dbReference>
<organism evidence="8 9">
    <name type="scientific">Boothiomyces macroporosus</name>
    <dbReference type="NCBI Taxonomy" id="261099"/>
    <lineage>
        <taxon>Eukaryota</taxon>
        <taxon>Fungi</taxon>
        <taxon>Fungi incertae sedis</taxon>
        <taxon>Chytridiomycota</taxon>
        <taxon>Chytridiomycota incertae sedis</taxon>
        <taxon>Chytridiomycetes</taxon>
        <taxon>Rhizophydiales</taxon>
        <taxon>Terramycetaceae</taxon>
        <taxon>Boothiomyces</taxon>
    </lineage>
</organism>
<comment type="subcellular location">
    <subcellularLocation>
        <location evidence="1">Nucleus</location>
    </subcellularLocation>
</comment>
<sequence>MFVLETIEDLVRVLPASFKYSQFKALEDELNKKYSNKVLHNVGLCLRVYDIESATDPIIHACQDGSYQCKGQVLLGQVKDCDAVKGVRVSLKFFDDIYIPPQYLMDGTVL</sequence>
<evidence type="ECO:0000259" key="7">
    <source>
        <dbReference type="Pfam" id="PF08292"/>
    </source>
</evidence>
<dbReference type="InterPro" id="IPR013238">
    <property type="entry name" value="RNA_pol_III_Rbc25"/>
</dbReference>
<evidence type="ECO:0000256" key="2">
    <source>
        <dbReference type="ARBA" id="ARBA00009307"/>
    </source>
</evidence>
<evidence type="ECO:0000313" key="9">
    <source>
        <dbReference type="Proteomes" id="UP001210925"/>
    </source>
</evidence>
<feature type="domain" description="RNA polymerase Rpb7-like N-terminal" evidence="6">
    <location>
        <begin position="8"/>
        <end position="56"/>
    </location>
</feature>
<dbReference type="GO" id="GO:0006384">
    <property type="term" value="P:transcription initiation at RNA polymerase III promoter"/>
    <property type="evidence" value="ECO:0007669"/>
    <property type="project" value="TreeGrafter"/>
</dbReference>